<evidence type="ECO:0000313" key="3">
    <source>
        <dbReference type="Proteomes" id="UP000215896"/>
    </source>
</evidence>
<accession>A0A255G3Z1</accession>
<name>A0A255G3Z1_9ACTN</name>
<keyword evidence="3" id="KW-1185">Reference proteome</keyword>
<sequence>MPFSSAGAVCSAGARRLGTSSTARSRFGSNWITVAGNRAPVPPTCRVIRSAPAITWALVTTRRGCATQPEPSATRLQPGIEARIFTTLAAARWMPGVVTAPSSGAAASIRGSSSGLPKTGGKPAS</sequence>
<comment type="caution">
    <text evidence="2">The sequence shown here is derived from an EMBL/GenBank/DDBJ whole genome shotgun (WGS) entry which is preliminary data.</text>
</comment>
<feature type="region of interest" description="Disordered" evidence="1">
    <location>
        <begin position="101"/>
        <end position="125"/>
    </location>
</feature>
<dbReference type="AlphaFoldDB" id="A0A255G3Z1"/>
<proteinExistence type="predicted"/>
<organism evidence="2 3">
    <name type="scientific">Enemella evansiae</name>
    <dbReference type="NCBI Taxonomy" id="2016499"/>
    <lineage>
        <taxon>Bacteria</taxon>
        <taxon>Bacillati</taxon>
        <taxon>Actinomycetota</taxon>
        <taxon>Actinomycetes</taxon>
        <taxon>Propionibacteriales</taxon>
        <taxon>Propionibacteriaceae</taxon>
        <taxon>Enemella</taxon>
    </lineage>
</organism>
<dbReference type="EMBL" id="NMVO01000016">
    <property type="protein sequence ID" value="OYO10630.1"/>
    <property type="molecule type" value="Genomic_DNA"/>
</dbReference>
<feature type="compositionally biased region" description="Low complexity" evidence="1">
    <location>
        <begin position="102"/>
        <end position="115"/>
    </location>
</feature>
<evidence type="ECO:0000313" key="2">
    <source>
        <dbReference type="EMBL" id="OYO10630.1"/>
    </source>
</evidence>
<gene>
    <name evidence="2" type="ORF">CGZ94_16665</name>
</gene>
<protein>
    <submittedName>
        <fullName evidence="2">Uncharacterized protein</fullName>
    </submittedName>
</protein>
<dbReference type="Proteomes" id="UP000215896">
    <property type="component" value="Unassembled WGS sequence"/>
</dbReference>
<reference evidence="2 3" key="1">
    <citation type="submission" date="2017-07" db="EMBL/GenBank/DDBJ databases">
        <title>Draft whole genome sequences of clinical Proprionibacteriaceae strains.</title>
        <authorList>
            <person name="Bernier A.-M."/>
            <person name="Bernard K."/>
            <person name="Domingo M.-C."/>
        </authorList>
    </citation>
    <scope>NUCLEOTIDE SEQUENCE [LARGE SCALE GENOMIC DNA]</scope>
    <source>
        <strain evidence="2 3">NML 030167</strain>
    </source>
</reference>
<evidence type="ECO:0000256" key="1">
    <source>
        <dbReference type="SAM" id="MobiDB-lite"/>
    </source>
</evidence>